<accession>A0A9N7Y5H8</accession>
<organism evidence="1 2">
    <name type="scientific">Pleuronectes platessa</name>
    <name type="common">European plaice</name>
    <dbReference type="NCBI Taxonomy" id="8262"/>
    <lineage>
        <taxon>Eukaryota</taxon>
        <taxon>Metazoa</taxon>
        <taxon>Chordata</taxon>
        <taxon>Craniata</taxon>
        <taxon>Vertebrata</taxon>
        <taxon>Euteleostomi</taxon>
        <taxon>Actinopterygii</taxon>
        <taxon>Neopterygii</taxon>
        <taxon>Teleostei</taxon>
        <taxon>Neoteleostei</taxon>
        <taxon>Acanthomorphata</taxon>
        <taxon>Carangaria</taxon>
        <taxon>Pleuronectiformes</taxon>
        <taxon>Pleuronectoidei</taxon>
        <taxon>Pleuronectidae</taxon>
        <taxon>Pleuronectes</taxon>
    </lineage>
</organism>
<protein>
    <submittedName>
        <fullName evidence="1">Uncharacterized protein</fullName>
    </submittedName>
</protein>
<reference evidence="1" key="1">
    <citation type="submission" date="2020-03" db="EMBL/GenBank/DDBJ databases">
        <authorList>
            <person name="Weist P."/>
        </authorList>
    </citation>
    <scope>NUCLEOTIDE SEQUENCE</scope>
</reference>
<evidence type="ECO:0000313" key="1">
    <source>
        <dbReference type="EMBL" id="CAB1413237.1"/>
    </source>
</evidence>
<gene>
    <name evidence="1" type="ORF">PLEPLA_LOCUS937</name>
</gene>
<dbReference type="Proteomes" id="UP001153269">
    <property type="component" value="Unassembled WGS sequence"/>
</dbReference>
<keyword evidence="2" id="KW-1185">Reference proteome</keyword>
<dbReference type="AlphaFoldDB" id="A0A9N7Y5H8"/>
<feature type="non-terminal residue" evidence="1">
    <location>
        <position position="1"/>
    </location>
</feature>
<comment type="caution">
    <text evidence="1">The sequence shown here is derived from an EMBL/GenBank/DDBJ whole genome shotgun (WGS) entry which is preliminary data.</text>
</comment>
<sequence>QVRYTLAMRVFPVRGSLTTGRPGPEPALRTSGVKTATLQIQLSPKVGRERAPSSLFRSESDAKVCWPALWGSPKFTGRLASNAAGPSVETPAACISLEQGALCPSGERILKRVPYLGQACLQAASAGSPLVAFAFV</sequence>
<proteinExistence type="predicted"/>
<evidence type="ECO:0000313" key="2">
    <source>
        <dbReference type="Proteomes" id="UP001153269"/>
    </source>
</evidence>
<name>A0A9N7Y5H8_PLEPL</name>
<dbReference type="EMBL" id="CADEAL010000047">
    <property type="protein sequence ID" value="CAB1413237.1"/>
    <property type="molecule type" value="Genomic_DNA"/>
</dbReference>